<name>D7GXI7_TRICA</name>
<reference evidence="1 2" key="2">
    <citation type="journal article" date="2010" name="Nucleic Acids Res.">
        <title>BeetleBase in 2010: revisions to provide comprehensive genomic information for Tribolium castaneum.</title>
        <authorList>
            <person name="Kim H.S."/>
            <person name="Murphy T."/>
            <person name="Xia J."/>
            <person name="Caragea D."/>
            <person name="Park Y."/>
            <person name="Beeman R.W."/>
            <person name="Lorenzen M.D."/>
            <person name="Butcher S."/>
            <person name="Manak J.R."/>
            <person name="Brown S.J."/>
        </authorList>
    </citation>
    <scope>NUCLEOTIDE SEQUENCE [LARGE SCALE GENOMIC DNA]</scope>
    <source>
        <strain evidence="1 2">Georgia GA2</strain>
    </source>
</reference>
<evidence type="ECO:0000313" key="2">
    <source>
        <dbReference type="Proteomes" id="UP000007266"/>
    </source>
</evidence>
<gene>
    <name evidence="1" type="primary">GLEAN_01586</name>
    <name evidence="1" type="ORF">TcasGA2_TC001586</name>
</gene>
<dbReference type="EMBL" id="KQ971430">
    <property type="protein sequence ID" value="EFA13311.1"/>
    <property type="molecule type" value="Genomic_DNA"/>
</dbReference>
<dbReference type="AlphaFoldDB" id="D7GXI7"/>
<reference evidence="1 2" key="1">
    <citation type="journal article" date="2008" name="Nature">
        <title>The genome of the model beetle and pest Tribolium castaneum.</title>
        <authorList>
            <consortium name="Tribolium Genome Sequencing Consortium"/>
            <person name="Richards S."/>
            <person name="Gibbs R.A."/>
            <person name="Weinstock G.M."/>
            <person name="Brown S.J."/>
            <person name="Denell R."/>
            <person name="Beeman R.W."/>
            <person name="Gibbs R."/>
            <person name="Beeman R.W."/>
            <person name="Brown S.J."/>
            <person name="Bucher G."/>
            <person name="Friedrich M."/>
            <person name="Grimmelikhuijzen C.J."/>
            <person name="Klingler M."/>
            <person name="Lorenzen M."/>
            <person name="Richards S."/>
            <person name="Roth S."/>
            <person name="Schroder R."/>
            <person name="Tautz D."/>
            <person name="Zdobnov E.M."/>
            <person name="Muzny D."/>
            <person name="Gibbs R.A."/>
            <person name="Weinstock G.M."/>
            <person name="Attaway T."/>
            <person name="Bell S."/>
            <person name="Buhay C.J."/>
            <person name="Chandrabose M.N."/>
            <person name="Chavez D."/>
            <person name="Clerk-Blankenburg K.P."/>
            <person name="Cree A."/>
            <person name="Dao M."/>
            <person name="Davis C."/>
            <person name="Chacko J."/>
            <person name="Dinh H."/>
            <person name="Dugan-Rocha S."/>
            <person name="Fowler G."/>
            <person name="Garner T.T."/>
            <person name="Garnes J."/>
            <person name="Gnirke A."/>
            <person name="Hawes A."/>
            <person name="Hernandez J."/>
            <person name="Hines S."/>
            <person name="Holder M."/>
            <person name="Hume J."/>
            <person name="Jhangiani S.N."/>
            <person name="Joshi V."/>
            <person name="Khan Z.M."/>
            <person name="Jackson L."/>
            <person name="Kovar C."/>
            <person name="Kowis A."/>
            <person name="Lee S."/>
            <person name="Lewis L.R."/>
            <person name="Margolis J."/>
            <person name="Morgan M."/>
            <person name="Nazareth L.V."/>
            <person name="Nguyen N."/>
            <person name="Okwuonu G."/>
            <person name="Parker D."/>
            <person name="Richards S."/>
            <person name="Ruiz S.J."/>
            <person name="Santibanez J."/>
            <person name="Savard J."/>
            <person name="Scherer S.E."/>
            <person name="Schneider B."/>
            <person name="Sodergren E."/>
            <person name="Tautz D."/>
            <person name="Vattahil S."/>
            <person name="Villasana D."/>
            <person name="White C.S."/>
            <person name="Wright R."/>
            <person name="Park Y."/>
            <person name="Beeman R.W."/>
            <person name="Lord J."/>
            <person name="Oppert B."/>
            <person name="Lorenzen M."/>
            <person name="Brown S."/>
            <person name="Wang L."/>
            <person name="Savard J."/>
            <person name="Tautz D."/>
            <person name="Richards S."/>
            <person name="Weinstock G."/>
            <person name="Gibbs R.A."/>
            <person name="Liu Y."/>
            <person name="Worley K."/>
            <person name="Weinstock G."/>
            <person name="Elsik C.G."/>
            <person name="Reese J.T."/>
            <person name="Elhaik E."/>
            <person name="Landan G."/>
            <person name="Graur D."/>
            <person name="Arensburger P."/>
            <person name="Atkinson P."/>
            <person name="Beeman R.W."/>
            <person name="Beidler J."/>
            <person name="Brown S.J."/>
            <person name="Demuth J.P."/>
            <person name="Drury D.W."/>
            <person name="Du Y.Z."/>
            <person name="Fujiwara H."/>
            <person name="Lorenzen M."/>
            <person name="Maselli V."/>
            <person name="Osanai M."/>
            <person name="Park Y."/>
            <person name="Robertson H.M."/>
            <person name="Tu Z."/>
            <person name="Wang J.J."/>
            <person name="Wang S."/>
            <person name="Richards S."/>
            <person name="Song H."/>
            <person name="Zhang L."/>
            <person name="Sodergren E."/>
            <person name="Werner D."/>
            <person name="Stanke M."/>
            <person name="Morgenstern B."/>
            <person name="Solovyev V."/>
            <person name="Kosarev P."/>
            <person name="Brown G."/>
            <person name="Chen H.C."/>
            <person name="Ermolaeva O."/>
            <person name="Hlavina W."/>
            <person name="Kapustin Y."/>
            <person name="Kiryutin B."/>
            <person name="Kitts P."/>
            <person name="Maglott D."/>
            <person name="Pruitt K."/>
            <person name="Sapojnikov V."/>
            <person name="Souvorov A."/>
            <person name="Mackey A.J."/>
            <person name="Waterhouse R.M."/>
            <person name="Wyder S."/>
            <person name="Zdobnov E.M."/>
            <person name="Zdobnov E.M."/>
            <person name="Wyder S."/>
            <person name="Kriventseva E.V."/>
            <person name="Kadowaki T."/>
            <person name="Bork P."/>
            <person name="Aranda M."/>
            <person name="Bao R."/>
            <person name="Beermann A."/>
            <person name="Berns N."/>
            <person name="Bolognesi R."/>
            <person name="Bonneton F."/>
            <person name="Bopp D."/>
            <person name="Brown S.J."/>
            <person name="Bucher G."/>
            <person name="Butts T."/>
            <person name="Chaumot A."/>
            <person name="Denell R.E."/>
            <person name="Ferrier D.E."/>
            <person name="Friedrich M."/>
            <person name="Gordon C.M."/>
            <person name="Jindra M."/>
            <person name="Klingler M."/>
            <person name="Lan Q."/>
            <person name="Lattorff H.M."/>
            <person name="Laudet V."/>
            <person name="von Levetsow C."/>
            <person name="Liu Z."/>
            <person name="Lutz R."/>
            <person name="Lynch J.A."/>
            <person name="da Fonseca R.N."/>
            <person name="Posnien N."/>
            <person name="Reuter R."/>
            <person name="Roth S."/>
            <person name="Savard J."/>
            <person name="Schinko J.B."/>
            <person name="Schmitt C."/>
            <person name="Schoppmeier M."/>
            <person name="Schroder R."/>
            <person name="Shippy T.D."/>
            <person name="Simonnet F."/>
            <person name="Marques-Souza H."/>
            <person name="Tautz D."/>
            <person name="Tomoyasu Y."/>
            <person name="Trauner J."/>
            <person name="Van der Zee M."/>
            <person name="Vervoort M."/>
            <person name="Wittkopp N."/>
            <person name="Wimmer E.A."/>
            <person name="Yang X."/>
            <person name="Jones A.K."/>
            <person name="Sattelle D.B."/>
            <person name="Ebert P.R."/>
            <person name="Nelson D."/>
            <person name="Scott J.G."/>
            <person name="Beeman R.W."/>
            <person name="Muthukrishnan S."/>
            <person name="Kramer K.J."/>
            <person name="Arakane Y."/>
            <person name="Beeman R.W."/>
            <person name="Zhu Q."/>
            <person name="Hogenkamp D."/>
            <person name="Dixit R."/>
            <person name="Oppert B."/>
            <person name="Jiang H."/>
            <person name="Zou Z."/>
            <person name="Marshall J."/>
            <person name="Elpidina E."/>
            <person name="Vinokurov K."/>
            <person name="Oppert C."/>
            <person name="Zou Z."/>
            <person name="Evans J."/>
            <person name="Lu Z."/>
            <person name="Zhao P."/>
            <person name="Sumathipala N."/>
            <person name="Altincicek B."/>
            <person name="Vilcinskas A."/>
            <person name="Williams M."/>
            <person name="Hultmark D."/>
            <person name="Hetru C."/>
            <person name="Jiang H."/>
            <person name="Grimmelikhuijzen C.J."/>
            <person name="Hauser F."/>
            <person name="Cazzamali G."/>
            <person name="Williamson M."/>
            <person name="Park Y."/>
            <person name="Li B."/>
            <person name="Tanaka Y."/>
            <person name="Predel R."/>
            <person name="Neupert S."/>
            <person name="Schachtner J."/>
            <person name="Verleyen P."/>
            <person name="Raible F."/>
            <person name="Bork P."/>
            <person name="Friedrich M."/>
            <person name="Walden K.K."/>
            <person name="Robertson H.M."/>
            <person name="Angeli S."/>
            <person name="Foret S."/>
            <person name="Bucher G."/>
            <person name="Schuetz S."/>
            <person name="Maleszka R."/>
            <person name="Wimmer E.A."/>
            <person name="Beeman R.W."/>
            <person name="Lorenzen M."/>
            <person name="Tomoyasu Y."/>
            <person name="Miller S.C."/>
            <person name="Grossmann D."/>
            <person name="Bucher G."/>
        </authorList>
    </citation>
    <scope>NUCLEOTIDE SEQUENCE [LARGE SCALE GENOMIC DNA]</scope>
    <source>
        <strain evidence="1 2">Georgia GA2</strain>
    </source>
</reference>
<keyword evidence="2" id="KW-1185">Reference proteome</keyword>
<sequence length="42" mass="4998">MDERKMEPKEVSTEVLVKVYCEIEWCFSDSGDNNMLIKKMKL</sequence>
<dbReference type="Proteomes" id="UP000007266">
    <property type="component" value="Unassembled WGS sequence"/>
</dbReference>
<dbReference type="HOGENOM" id="CLU_029221_2_0_1"/>
<organism evidence="1 2">
    <name type="scientific">Tribolium castaneum</name>
    <name type="common">Red flour beetle</name>
    <dbReference type="NCBI Taxonomy" id="7070"/>
    <lineage>
        <taxon>Eukaryota</taxon>
        <taxon>Metazoa</taxon>
        <taxon>Ecdysozoa</taxon>
        <taxon>Arthropoda</taxon>
        <taxon>Hexapoda</taxon>
        <taxon>Insecta</taxon>
        <taxon>Pterygota</taxon>
        <taxon>Neoptera</taxon>
        <taxon>Endopterygota</taxon>
        <taxon>Coleoptera</taxon>
        <taxon>Polyphaga</taxon>
        <taxon>Cucujiformia</taxon>
        <taxon>Tenebrionidae</taxon>
        <taxon>Tenebrionidae incertae sedis</taxon>
        <taxon>Tribolium</taxon>
    </lineage>
</organism>
<proteinExistence type="predicted"/>
<dbReference type="InParanoid" id="D7GXI7"/>
<protein>
    <submittedName>
        <fullName evidence="1">Uncharacterized protein</fullName>
    </submittedName>
</protein>
<dbReference type="OMA" id="QIGRMPC"/>
<accession>D7GXI7</accession>
<evidence type="ECO:0000313" key="1">
    <source>
        <dbReference type="EMBL" id="EFA13311.1"/>
    </source>
</evidence>